<reference evidence="1" key="1">
    <citation type="submission" date="2019-08" db="EMBL/GenBank/DDBJ databases">
        <authorList>
            <person name="Kucharzyk K."/>
            <person name="Murdoch R.W."/>
            <person name="Higgins S."/>
            <person name="Loffler F."/>
        </authorList>
    </citation>
    <scope>NUCLEOTIDE SEQUENCE</scope>
</reference>
<dbReference type="InterPro" id="IPR016977">
    <property type="entry name" value="ComGF"/>
</dbReference>
<protein>
    <recommendedName>
        <fullName evidence="2">Competence protein ComGF</fullName>
    </recommendedName>
</protein>
<evidence type="ECO:0000313" key="1">
    <source>
        <dbReference type="EMBL" id="MPM58672.1"/>
    </source>
</evidence>
<organism evidence="1">
    <name type="scientific">bioreactor metagenome</name>
    <dbReference type="NCBI Taxonomy" id="1076179"/>
    <lineage>
        <taxon>unclassified sequences</taxon>
        <taxon>metagenomes</taxon>
        <taxon>ecological metagenomes</taxon>
    </lineage>
</organism>
<dbReference type="NCBIfam" id="NF041002">
    <property type="entry name" value="pilin_ComGF"/>
    <property type="match status" value="1"/>
</dbReference>
<sequence>MILTITLIIRRADQVDQYLQRKDQKEWLIFLTQFENEVAGSTLLDIQSRQFCYVIENKTYIIEQYQSVIRKRQVAGGHQPMLMNVSEFSFEEKGNEVILEVKFENGERGYGKWTKP</sequence>
<dbReference type="Pfam" id="PF15980">
    <property type="entry name" value="ComGF"/>
    <property type="match status" value="1"/>
</dbReference>
<comment type="caution">
    <text evidence="1">The sequence shown here is derived from an EMBL/GenBank/DDBJ whole genome shotgun (WGS) entry which is preliminary data.</text>
</comment>
<accession>A0A645AZP5</accession>
<name>A0A645AZP5_9ZZZZ</name>
<gene>
    <name evidence="1" type="ORF">SDC9_105505</name>
</gene>
<proteinExistence type="predicted"/>
<evidence type="ECO:0008006" key="2">
    <source>
        <dbReference type="Google" id="ProtNLM"/>
    </source>
</evidence>
<dbReference type="AlphaFoldDB" id="A0A645AZP5"/>
<dbReference type="EMBL" id="VSSQ01016895">
    <property type="protein sequence ID" value="MPM58672.1"/>
    <property type="molecule type" value="Genomic_DNA"/>
</dbReference>